<dbReference type="InterPro" id="IPR010920">
    <property type="entry name" value="LSM_dom_sf"/>
</dbReference>
<dbReference type="PANTHER" id="PTHR30566">
    <property type="entry name" value="YNAI-RELATED MECHANOSENSITIVE ION CHANNEL"/>
    <property type="match status" value="1"/>
</dbReference>
<dbReference type="Gene3D" id="1.10.287.1260">
    <property type="match status" value="1"/>
</dbReference>
<feature type="domain" description="Mechanosensitive ion channel transmembrane helices 2/3" evidence="10">
    <location>
        <begin position="138"/>
        <end position="178"/>
    </location>
</feature>
<dbReference type="Proteomes" id="UP000321436">
    <property type="component" value="Unassembled WGS sequence"/>
</dbReference>
<feature type="transmembrane region" description="Helical" evidence="7">
    <location>
        <begin position="14"/>
        <end position="34"/>
    </location>
</feature>
<comment type="caution">
    <text evidence="11">The sequence shown here is derived from an EMBL/GenBank/DDBJ whole genome shotgun (WGS) entry which is preliminary data.</text>
</comment>
<protein>
    <recommendedName>
        <fullName evidence="13">Mechanosensitive ion channel protein MscS</fullName>
    </recommendedName>
</protein>
<dbReference type="PANTHER" id="PTHR30566:SF25">
    <property type="entry name" value="INNER MEMBRANE PROTEIN"/>
    <property type="match status" value="1"/>
</dbReference>
<dbReference type="InterPro" id="IPR011066">
    <property type="entry name" value="MscS_channel_C_sf"/>
</dbReference>
<dbReference type="OrthoDB" id="9809206at2"/>
<evidence type="ECO:0000259" key="8">
    <source>
        <dbReference type="Pfam" id="PF00924"/>
    </source>
</evidence>
<feature type="domain" description="Mechanosensitive ion channel MscS" evidence="8">
    <location>
        <begin position="180"/>
        <end position="246"/>
    </location>
</feature>
<dbReference type="InterPro" id="IPR006685">
    <property type="entry name" value="MscS_channel_2nd"/>
</dbReference>
<evidence type="ECO:0000256" key="3">
    <source>
        <dbReference type="ARBA" id="ARBA00022475"/>
    </source>
</evidence>
<dbReference type="Gene3D" id="3.30.70.100">
    <property type="match status" value="1"/>
</dbReference>
<evidence type="ECO:0000313" key="12">
    <source>
        <dbReference type="Proteomes" id="UP000321436"/>
    </source>
</evidence>
<dbReference type="InterPro" id="IPR011014">
    <property type="entry name" value="MscS_channel_TM-2"/>
</dbReference>
<comment type="subcellular location">
    <subcellularLocation>
        <location evidence="1">Cell membrane</location>
        <topology evidence="1">Multi-pass membrane protein</topology>
    </subcellularLocation>
</comment>
<name>A0A512RIC0_9BACT</name>
<keyword evidence="4 7" id="KW-0812">Transmembrane</keyword>
<keyword evidence="12" id="KW-1185">Reference proteome</keyword>
<dbReference type="SUPFAM" id="SSF82689">
    <property type="entry name" value="Mechanosensitive channel protein MscS (YggB), C-terminal domain"/>
    <property type="match status" value="1"/>
</dbReference>
<evidence type="ECO:0000256" key="2">
    <source>
        <dbReference type="ARBA" id="ARBA00008017"/>
    </source>
</evidence>
<feature type="transmembrane region" description="Helical" evidence="7">
    <location>
        <begin position="95"/>
        <end position="115"/>
    </location>
</feature>
<evidence type="ECO:0000256" key="5">
    <source>
        <dbReference type="ARBA" id="ARBA00022989"/>
    </source>
</evidence>
<reference evidence="11 12" key="1">
    <citation type="submission" date="2019-07" db="EMBL/GenBank/DDBJ databases">
        <title>Whole genome shotgun sequence of Chitinophaga cymbidii NBRC 109752.</title>
        <authorList>
            <person name="Hosoyama A."/>
            <person name="Uohara A."/>
            <person name="Ohji S."/>
            <person name="Ichikawa N."/>
        </authorList>
    </citation>
    <scope>NUCLEOTIDE SEQUENCE [LARGE SCALE GENOMIC DNA]</scope>
    <source>
        <strain evidence="11 12">NBRC 109752</strain>
    </source>
</reference>
<organism evidence="11 12">
    <name type="scientific">Chitinophaga cymbidii</name>
    <dbReference type="NCBI Taxonomy" id="1096750"/>
    <lineage>
        <taxon>Bacteria</taxon>
        <taxon>Pseudomonadati</taxon>
        <taxon>Bacteroidota</taxon>
        <taxon>Chitinophagia</taxon>
        <taxon>Chitinophagales</taxon>
        <taxon>Chitinophagaceae</taxon>
        <taxon>Chitinophaga</taxon>
    </lineage>
</organism>
<evidence type="ECO:0000256" key="6">
    <source>
        <dbReference type="ARBA" id="ARBA00023136"/>
    </source>
</evidence>
<dbReference type="Pfam" id="PF21088">
    <property type="entry name" value="MS_channel_1st"/>
    <property type="match status" value="1"/>
</dbReference>
<evidence type="ECO:0000259" key="10">
    <source>
        <dbReference type="Pfam" id="PF21088"/>
    </source>
</evidence>
<evidence type="ECO:0000313" key="11">
    <source>
        <dbReference type="EMBL" id="GEP95435.1"/>
    </source>
</evidence>
<keyword evidence="3" id="KW-1003">Cell membrane</keyword>
<dbReference type="EMBL" id="BKAU01000001">
    <property type="protein sequence ID" value="GEP95435.1"/>
    <property type="molecule type" value="Genomic_DNA"/>
</dbReference>
<gene>
    <name evidence="11" type="ORF">CCY01nite_16950</name>
</gene>
<evidence type="ECO:0000256" key="1">
    <source>
        <dbReference type="ARBA" id="ARBA00004651"/>
    </source>
</evidence>
<dbReference type="InterPro" id="IPR023408">
    <property type="entry name" value="MscS_beta-dom_sf"/>
</dbReference>
<dbReference type="Pfam" id="PF00924">
    <property type="entry name" value="MS_channel_2nd"/>
    <property type="match status" value="1"/>
</dbReference>
<comment type="similarity">
    <text evidence="2">Belongs to the MscS (TC 1.A.23) family.</text>
</comment>
<dbReference type="Gene3D" id="2.30.30.60">
    <property type="match status" value="1"/>
</dbReference>
<dbReference type="GO" id="GO:0008381">
    <property type="term" value="F:mechanosensitive monoatomic ion channel activity"/>
    <property type="evidence" value="ECO:0007669"/>
    <property type="project" value="UniProtKB-ARBA"/>
</dbReference>
<dbReference type="AlphaFoldDB" id="A0A512RIC0"/>
<feature type="domain" description="Mechanosensitive ion channel MscS C-terminal" evidence="9">
    <location>
        <begin position="253"/>
        <end position="337"/>
    </location>
</feature>
<evidence type="ECO:0000256" key="7">
    <source>
        <dbReference type="SAM" id="Phobius"/>
    </source>
</evidence>
<keyword evidence="5 7" id="KW-1133">Transmembrane helix</keyword>
<feature type="transmembrane region" description="Helical" evidence="7">
    <location>
        <begin position="135"/>
        <end position="153"/>
    </location>
</feature>
<proteinExistence type="inferred from homology"/>
<dbReference type="SUPFAM" id="SSF50182">
    <property type="entry name" value="Sm-like ribonucleoproteins"/>
    <property type="match status" value="1"/>
</dbReference>
<dbReference type="SUPFAM" id="SSF82861">
    <property type="entry name" value="Mechanosensitive channel protein MscS (YggB), transmembrane region"/>
    <property type="match status" value="1"/>
</dbReference>
<keyword evidence="6 7" id="KW-0472">Membrane</keyword>
<dbReference type="InterPro" id="IPR049142">
    <property type="entry name" value="MS_channel_1st"/>
</dbReference>
<dbReference type="Pfam" id="PF21082">
    <property type="entry name" value="MS_channel_3rd"/>
    <property type="match status" value="1"/>
</dbReference>
<evidence type="ECO:0000259" key="9">
    <source>
        <dbReference type="Pfam" id="PF21082"/>
    </source>
</evidence>
<sequence length="352" mass="40071">MNDVLQQHFLGNSVQSWIIALLMFLGGLVIIRLFRKILLSVLKKWADGTEGRFDDFIVEETRRSIVPLLYYGAFYAAVNYLEISPRAGKVLHVVSLLYLTFFAVRLLITVLRFILMQYLSRQENGAEKQQQIRGVMVIVSVIIWALGLVFLMDNWGFDVTAIITGLGIGGIAIALATQQILGDLFSYFVILFDRPFEVGDFVIVQDKIGTIEHIGIKTTRVRSLFGEEVICSNTDLTNSRIHNYKKMERRRIAFKVTVTYQTPASTSARIAGMLKQIIEKEPNVTFDRAHLFNFSQSGLEFECVYYVSTGDYNIYMDAQQSINIGIIRKFEEEGVEFAIPAQNVFLQERQTA</sequence>
<evidence type="ECO:0008006" key="13">
    <source>
        <dbReference type="Google" id="ProtNLM"/>
    </source>
</evidence>
<feature type="transmembrane region" description="Helical" evidence="7">
    <location>
        <begin position="159"/>
        <end position="177"/>
    </location>
</feature>
<dbReference type="InterPro" id="IPR049278">
    <property type="entry name" value="MS_channel_C"/>
</dbReference>
<evidence type="ECO:0000256" key="4">
    <source>
        <dbReference type="ARBA" id="ARBA00022692"/>
    </source>
</evidence>
<dbReference type="GO" id="GO:0005886">
    <property type="term" value="C:plasma membrane"/>
    <property type="evidence" value="ECO:0007669"/>
    <property type="project" value="UniProtKB-SubCell"/>
</dbReference>
<accession>A0A512RIC0</accession>